<dbReference type="GO" id="GO:0008658">
    <property type="term" value="F:penicillin binding"/>
    <property type="evidence" value="ECO:0007669"/>
    <property type="project" value="InterPro"/>
</dbReference>
<protein>
    <submittedName>
        <fullName evidence="20 21">Penicillin-binding protein</fullName>
    </submittedName>
</protein>
<dbReference type="AlphaFoldDB" id="A0A3G6JNA4"/>
<dbReference type="NCBIfam" id="TIGR02074">
    <property type="entry name" value="PBP_1a_fam"/>
    <property type="match status" value="1"/>
</dbReference>
<keyword evidence="8" id="KW-0808">Transferase</keyword>
<proteinExistence type="inferred from homology"/>
<keyword evidence="9" id="KW-0378">Hydrolase</keyword>
<evidence type="ECO:0000256" key="4">
    <source>
        <dbReference type="ARBA" id="ARBA00022525"/>
    </source>
</evidence>
<accession>A0A3G6JNA4</accession>
<evidence type="ECO:0000256" key="6">
    <source>
        <dbReference type="ARBA" id="ARBA00022670"/>
    </source>
</evidence>
<reference evidence="20" key="1">
    <citation type="submission" date="2018-07" db="EMBL/GenBank/DDBJ databases">
        <authorList>
            <person name="Somerville V."/>
        </authorList>
    </citation>
    <scope>NUCLEOTIDE SEQUENCE</scope>
    <source>
        <strain evidence="21">NWC_1_1</strain>
        <strain evidence="20">NWC_2_1</strain>
    </source>
</reference>
<evidence type="ECO:0000313" key="21">
    <source>
        <dbReference type="EMBL" id="AZA22865.1"/>
    </source>
</evidence>
<comment type="similarity">
    <text evidence="3">In the N-terminal section; belongs to the glycosyltransferase 51 family.</text>
</comment>
<dbReference type="PANTHER" id="PTHR32282">
    <property type="entry name" value="BINDING PROTEIN TRANSPEPTIDASE, PUTATIVE-RELATED"/>
    <property type="match status" value="1"/>
</dbReference>
<comment type="catalytic activity">
    <reaction evidence="14">
        <text>Preferential cleavage: (Ac)2-L-Lys-D-Ala-|-D-Ala. Also transpeptidation of peptidyl-alanyl moieties that are N-acyl substituents of D-alanine.</text>
        <dbReference type="EC" id="3.4.16.4"/>
    </reaction>
</comment>
<dbReference type="GO" id="GO:0030288">
    <property type="term" value="C:outer membrane-bounded periplasmic space"/>
    <property type="evidence" value="ECO:0007669"/>
    <property type="project" value="TreeGrafter"/>
</dbReference>
<evidence type="ECO:0000256" key="15">
    <source>
        <dbReference type="ARBA" id="ARBA00049902"/>
    </source>
</evidence>
<dbReference type="Pfam" id="PF00905">
    <property type="entry name" value="Transpeptidase"/>
    <property type="match status" value="1"/>
</dbReference>
<dbReference type="InterPro" id="IPR012338">
    <property type="entry name" value="Beta-lactam/transpept-like"/>
</dbReference>
<dbReference type="InterPro" id="IPR023346">
    <property type="entry name" value="Lysozyme-like_dom_sf"/>
</dbReference>
<feature type="domain" description="Penicillin-binding protein transpeptidase" evidence="18">
    <location>
        <begin position="373"/>
        <end position="654"/>
    </location>
</feature>
<name>A0A3G6JNA4_STRTR</name>
<keyword evidence="17" id="KW-0812">Transmembrane</keyword>
<keyword evidence="7" id="KW-0328">Glycosyltransferase</keyword>
<comment type="catalytic activity">
    <reaction evidence="15">
        <text>[GlcNAc-(1-&gt;4)-Mur2Ac(oyl-L-Ala-gamma-D-Glu-L-Lys-D-Ala-D-Ala)](n)-di-trans,octa-cis-undecaprenyl diphosphate + beta-D-GlcNAc-(1-&gt;4)-Mur2Ac(oyl-L-Ala-gamma-D-Glu-L-Lys-D-Ala-D-Ala)-di-trans,octa-cis-undecaprenyl diphosphate = [GlcNAc-(1-&gt;4)-Mur2Ac(oyl-L-Ala-gamma-D-Glu-L-Lys-D-Ala-D-Ala)](n+1)-di-trans,octa-cis-undecaprenyl diphosphate + di-trans,octa-cis-undecaprenyl diphosphate + H(+)</text>
        <dbReference type="Rhea" id="RHEA:23708"/>
        <dbReference type="Rhea" id="RHEA-COMP:9602"/>
        <dbReference type="Rhea" id="RHEA-COMP:9603"/>
        <dbReference type="ChEBI" id="CHEBI:15378"/>
        <dbReference type="ChEBI" id="CHEBI:58405"/>
        <dbReference type="ChEBI" id="CHEBI:60033"/>
        <dbReference type="ChEBI" id="CHEBI:78435"/>
        <dbReference type="EC" id="2.4.99.28"/>
    </reaction>
</comment>
<evidence type="ECO:0000256" key="10">
    <source>
        <dbReference type="ARBA" id="ARBA00022960"/>
    </source>
</evidence>
<feature type="compositionally biased region" description="Polar residues" evidence="16">
    <location>
        <begin position="752"/>
        <end position="763"/>
    </location>
</feature>
<evidence type="ECO:0000256" key="3">
    <source>
        <dbReference type="ARBA" id="ARBA00007739"/>
    </source>
</evidence>
<dbReference type="Gene3D" id="3.40.710.10">
    <property type="entry name" value="DD-peptidase/beta-lactamase superfamily"/>
    <property type="match status" value="1"/>
</dbReference>
<evidence type="ECO:0000256" key="12">
    <source>
        <dbReference type="ARBA" id="ARBA00023268"/>
    </source>
</evidence>
<organism evidence="20">
    <name type="scientific">Streptococcus thermophilus</name>
    <dbReference type="NCBI Taxonomy" id="1308"/>
    <lineage>
        <taxon>Bacteria</taxon>
        <taxon>Bacillati</taxon>
        <taxon>Bacillota</taxon>
        <taxon>Bacilli</taxon>
        <taxon>Lactobacillales</taxon>
        <taxon>Streptococcaceae</taxon>
        <taxon>Streptococcus</taxon>
    </lineage>
</organism>
<keyword evidence="4" id="KW-0964">Secreted</keyword>
<keyword evidence="13" id="KW-0961">Cell wall biogenesis/degradation</keyword>
<dbReference type="FunFam" id="1.10.3810.10:FF:000001">
    <property type="entry name" value="Penicillin-binding protein 1A"/>
    <property type="match status" value="1"/>
</dbReference>
<evidence type="ECO:0000256" key="1">
    <source>
        <dbReference type="ARBA" id="ARBA00004613"/>
    </source>
</evidence>
<dbReference type="GO" id="GO:0071555">
    <property type="term" value="P:cell wall organization"/>
    <property type="evidence" value="ECO:0007669"/>
    <property type="project" value="UniProtKB-KW"/>
</dbReference>
<evidence type="ECO:0000256" key="16">
    <source>
        <dbReference type="SAM" id="MobiDB-lite"/>
    </source>
</evidence>
<dbReference type="NCBIfam" id="NF038272">
    <property type="entry name" value="strep_PBP1A"/>
    <property type="match status" value="1"/>
</dbReference>
<dbReference type="GO" id="GO:0006508">
    <property type="term" value="P:proteolysis"/>
    <property type="evidence" value="ECO:0007669"/>
    <property type="project" value="UniProtKB-KW"/>
</dbReference>
<feature type="compositionally biased region" description="Low complexity" evidence="16">
    <location>
        <begin position="712"/>
        <end position="747"/>
    </location>
</feature>
<keyword evidence="17" id="KW-1133">Transmembrane helix</keyword>
<dbReference type="GO" id="GO:0008360">
    <property type="term" value="P:regulation of cell shape"/>
    <property type="evidence" value="ECO:0007669"/>
    <property type="project" value="UniProtKB-KW"/>
</dbReference>
<evidence type="ECO:0000256" key="9">
    <source>
        <dbReference type="ARBA" id="ARBA00022801"/>
    </source>
</evidence>
<keyword evidence="5" id="KW-0121">Carboxypeptidase</keyword>
<evidence type="ECO:0000256" key="7">
    <source>
        <dbReference type="ARBA" id="ARBA00022676"/>
    </source>
</evidence>
<dbReference type="GO" id="GO:0009252">
    <property type="term" value="P:peptidoglycan biosynthetic process"/>
    <property type="evidence" value="ECO:0007669"/>
    <property type="project" value="UniProtKB-KW"/>
</dbReference>
<evidence type="ECO:0000256" key="14">
    <source>
        <dbReference type="ARBA" id="ARBA00034000"/>
    </source>
</evidence>
<keyword evidence="12" id="KW-0511">Multifunctional enzyme</keyword>
<feature type="domain" description="Glycosyl transferase family 51" evidence="19">
    <location>
        <begin position="101"/>
        <end position="277"/>
    </location>
</feature>
<feature type="region of interest" description="Disordered" evidence="16">
    <location>
        <begin position="709"/>
        <end position="778"/>
    </location>
</feature>
<evidence type="ECO:0000256" key="2">
    <source>
        <dbReference type="ARBA" id="ARBA00007090"/>
    </source>
</evidence>
<dbReference type="GO" id="GO:0008955">
    <property type="term" value="F:peptidoglycan glycosyltransferase activity"/>
    <property type="evidence" value="ECO:0007669"/>
    <property type="project" value="UniProtKB-EC"/>
</dbReference>
<gene>
    <name evidence="21" type="ORF">DF198_01280</name>
    <name evidence="20" type="ORF">DQL92_01270</name>
</gene>
<dbReference type="Pfam" id="PF00912">
    <property type="entry name" value="Transgly"/>
    <property type="match status" value="1"/>
</dbReference>
<evidence type="ECO:0000313" key="20">
    <source>
        <dbReference type="EMBL" id="AZA17514.1"/>
    </source>
</evidence>
<feature type="transmembrane region" description="Helical" evidence="17">
    <location>
        <begin position="53"/>
        <end position="77"/>
    </location>
</feature>
<comment type="similarity">
    <text evidence="2">In the C-terminal section; belongs to the transpeptidase family.</text>
</comment>
<dbReference type="InterPro" id="IPR001460">
    <property type="entry name" value="PCN-bd_Tpept"/>
</dbReference>
<keyword evidence="17" id="KW-0472">Membrane</keyword>
<dbReference type="InterPro" id="IPR036950">
    <property type="entry name" value="PBP_transglycosylase"/>
</dbReference>
<keyword evidence="6" id="KW-0645">Protease</keyword>
<dbReference type="GO" id="GO:0009002">
    <property type="term" value="F:serine-type D-Ala-D-Ala carboxypeptidase activity"/>
    <property type="evidence" value="ECO:0007669"/>
    <property type="project" value="UniProtKB-EC"/>
</dbReference>
<sequence>MAKFNFSNFKESLNGLTKRAKNIQVKRSDSSRYSKGKRSAASDQNLGWRIVKYGFIGLLTLFVICVIAGGGLFAYYVSSVPKLTENKLQSTNSSKIYDRNGSLIADLGSEKRESASTDEIPITLVNAITSIEDKRFFTHRGIDVYRIMGAAINNLRHNSTQGGSTLDQQLIKLAYFSTNTSDQTLKRKSQEIWLSLQMERQYTKQEILTFYVNKVYMGNGYYGMKTAAKSYFGKELGDLSVAQAALLAGIPQAPTQYDPYANPDAAKERRNTVLNEMYEDKNISKEEYVQAKATDISDGLLPLTNKASYEPYLDNYIKQVIEQVSTEANADIYSAGLDVYTNLDPDIQKYIWNVYNSNDYIAYPDDKFQVASTIIDVTNGRVVAQLGSRHQDENIALGTNQAVQTDRDWGSTMKPITDYAPAIEKRVYTNTGTTVYDTPYNFPGTSTPVYNWDRKYYGSISLTYAIQQSRNVTAVKALQATGLEYAQSFLKDLGIEYPEMFYSNAISSLTTSSDPKYGASSEKMAAAYASFANGGTYYKPSYIKSIKFEDGSTKSYDSKGVEAMSPQTAYMMNSMLKQVLTGGTATEAYVPGTINAGKTGTSNYSDDEYYQVQKESGVYTDLIVPDETFVGYNTKYAMAIWTGYKNRKTPLYGSDLDIAKQIYALTSRYLNQMYGAGSEDFDMPSGVYNNGSYVFLTGSSTSNVYNGSLGTSSSSSSSDYGKNSDSSSSDYGKSSDSSSSQDSQQYGPDASINPSTSGSNGAENSNLNTSTSTSTVDE</sequence>
<evidence type="ECO:0000259" key="18">
    <source>
        <dbReference type="Pfam" id="PF00905"/>
    </source>
</evidence>
<keyword evidence="11" id="KW-0573">Peptidoglycan synthesis</keyword>
<evidence type="ECO:0000256" key="8">
    <source>
        <dbReference type="ARBA" id="ARBA00022679"/>
    </source>
</evidence>
<evidence type="ECO:0000259" key="19">
    <source>
        <dbReference type="Pfam" id="PF00912"/>
    </source>
</evidence>
<dbReference type="GO" id="GO:0005576">
    <property type="term" value="C:extracellular region"/>
    <property type="evidence" value="ECO:0007669"/>
    <property type="project" value="UniProtKB-SubCell"/>
</dbReference>
<evidence type="ECO:0000256" key="13">
    <source>
        <dbReference type="ARBA" id="ARBA00023316"/>
    </source>
</evidence>
<evidence type="ECO:0000256" key="5">
    <source>
        <dbReference type="ARBA" id="ARBA00022645"/>
    </source>
</evidence>
<dbReference type="SUPFAM" id="SSF56601">
    <property type="entry name" value="beta-lactamase/transpeptidase-like"/>
    <property type="match status" value="1"/>
</dbReference>
<feature type="compositionally biased region" description="Low complexity" evidence="16">
    <location>
        <begin position="764"/>
        <end position="778"/>
    </location>
</feature>
<dbReference type="InterPro" id="IPR050396">
    <property type="entry name" value="Glycosyltr_51/Transpeptidase"/>
</dbReference>
<dbReference type="EMBL" id="CP031021">
    <property type="protein sequence ID" value="AZA17514.1"/>
    <property type="molecule type" value="Genomic_DNA"/>
</dbReference>
<dbReference type="InterPro" id="IPR001264">
    <property type="entry name" value="Glyco_trans_51"/>
</dbReference>
<evidence type="ECO:0000256" key="17">
    <source>
        <dbReference type="SAM" id="Phobius"/>
    </source>
</evidence>
<evidence type="ECO:0000256" key="11">
    <source>
        <dbReference type="ARBA" id="ARBA00022984"/>
    </source>
</evidence>
<dbReference type="Gene3D" id="1.10.3810.10">
    <property type="entry name" value="Biosynthetic peptidoglycan transglycosylase-like"/>
    <property type="match status" value="1"/>
</dbReference>
<comment type="subcellular location">
    <subcellularLocation>
        <location evidence="1">Secreted</location>
    </subcellularLocation>
</comment>
<dbReference type="SUPFAM" id="SSF53955">
    <property type="entry name" value="Lysozyme-like"/>
    <property type="match status" value="1"/>
</dbReference>
<keyword evidence="10" id="KW-0133">Cell shape</keyword>
<dbReference type="EMBL" id="CP029252">
    <property type="protein sequence ID" value="AZA22865.1"/>
    <property type="molecule type" value="Genomic_DNA"/>
</dbReference>
<dbReference type="PANTHER" id="PTHR32282:SF29">
    <property type="entry name" value="PENICILLIN-BINDING PROTEIN 1A"/>
    <property type="match status" value="1"/>
</dbReference>